<evidence type="ECO:0000313" key="3">
    <source>
        <dbReference type="EMBL" id="MBE9030089.1"/>
    </source>
</evidence>
<evidence type="ECO:0000256" key="1">
    <source>
        <dbReference type="SAM" id="MobiDB-lite"/>
    </source>
</evidence>
<feature type="region of interest" description="Disordered" evidence="1">
    <location>
        <begin position="123"/>
        <end position="149"/>
    </location>
</feature>
<comment type="caution">
    <text evidence="3">The sequence shown here is derived from an EMBL/GenBank/DDBJ whole genome shotgun (WGS) entry which is preliminary data.</text>
</comment>
<dbReference type="InterPro" id="IPR013783">
    <property type="entry name" value="Ig-like_fold"/>
</dbReference>
<name>A0A928VQ57_9CYAN</name>
<proteinExistence type="predicted"/>
<feature type="signal peptide" evidence="2">
    <location>
        <begin position="1"/>
        <end position="34"/>
    </location>
</feature>
<dbReference type="Gene3D" id="2.60.40.10">
    <property type="entry name" value="Immunoglobulins"/>
    <property type="match status" value="1"/>
</dbReference>
<keyword evidence="2" id="KW-0732">Signal</keyword>
<sequence>MTQHNQLKFQPSLLGTAILLQITGCMLTALPAQAATETSDVTTATVTVTAPESSDRQASGDELSPTTIAAVTTPTATDGLTQTASGIKATATKLGKTVIATPSLPTGVPVMSAKPSIGVEPRIKPTVEPQRPTPATIAPTVTAPGSQTNASAADSVKIITPKLGEVLSTPAATVTVVYPEGTFLKLEVNGQTIDPKLIGRIEQDRKNKRVRQTWYGVTLNEGENQITATATLNDQVVSRDVAQVSVRGDIKTLKLTTVESRIPADGRSVATLYGKLLDAQGNRSNREALVSLATKQGKFLGVDASPAQPGFQVKAENGQFTVKLQSSRTAGTVNVRAKLNQLESFAQVLFETNLRPAIATGVINLRLGKRGTNFYGSLRDFLPVDGDNQWQLDANAAVFTTGKLGSWLFTGAYNSDRPINQSCEGTIPLFGEKQVCENQYPTYGDGSSTERVTPSIDSVYLRLERSKNINGKGVIDYGMWGDYRTGEFSSKSQQFTSLTRQLHGLKLNYNFGNLQVSGLFANNVEGFQRDTIAPDGTRGYYFVSRRLMTEGSESIFFELEELDRPGTVIEREQLQRGADYEIDYDRGTILFRKPVLRTDVKSDGTPLVRRIVTTYQYEEPGSDNKIYAARARYHFSRKQNQESWIGGTYWKENRGARNFELFGADAYIALGKNGSLIAEYARSKNVADLQGEASGSAYRVEAEGTLFKGVEARAFYRSTDAGFANNATVSFVPGQTRYGAQVNAKLGDTTNAKVQFDRENNFGVAPQILVNPVDLFTPREQALPGSQLDNRLTTITAGITQKIGASDLSIDWIHRDRTDRLTPSLSSVSDQLRTRFTTPISKRLQFVAQNETTLSNSADAFYPDRTLVGLDWQLMPGVNLQLAQQFFTRGQLAGRSLTSLAVGGEYQLFPETTVNARYGMYSDGGSWTSNGALGIKQGIQFSPGLRMDLAYERVFGRFQNQTATGPQFSQPFAAGQAASALGIQGGDSFSAGIEYNDSPNFQASARIDHRSSGSGTNTVISAGATGKLSPSLTGLMSFQQASAANQNIINLGNTANLKLGLAYRDPSHDQFNALLRYEYRKNPSTLPDSILFSSGTGATEHLFGAEAIYAPDWRWEFYGKFALRNSRTYLAEDLVGSSTATLTQLRATYRLNYSWDLSGEVRWIAQPSANFSETGFAVEAGYYITPNLRLSGGYAFGRVNDRDFSGSRSAGGPYLGLTLKVNELFNGFGLQKRPTTAPQKTQIAQSQVQSAGDK</sequence>
<keyword evidence="3" id="KW-0675">Receptor</keyword>
<evidence type="ECO:0000256" key="2">
    <source>
        <dbReference type="SAM" id="SignalP"/>
    </source>
</evidence>
<dbReference type="EMBL" id="JADEXQ010000028">
    <property type="protein sequence ID" value="MBE9030089.1"/>
    <property type="molecule type" value="Genomic_DNA"/>
</dbReference>
<dbReference type="InterPro" id="IPR008964">
    <property type="entry name" value="Invasin/intimin_cell_adhesion"/>
</dbReference>
<feature type="region of interest" description="Disordered" evidence="1">
    <location>
        <begin position="1232"/>
        <end position="1254"/>
    </location>
</feature>
<reference evidence="3" key="1">
    <citation type="submission" date="2020-10" db="EMBL/GenBank/DDBJ databases">
        <authorList>
            <person name="Castelo-Branco R."/>
            <person name="Eusebio N."/>
            <person name="Adriana R."/>
            <person name="Vieira A."/>
            <person name="Brugerolle De Fraissinette N."/>
            <person name="Rezende De Castro R."/>
            <person name="Schneider M.P."/>
            <person name="Vasconcelos V."/>
            <person name="Leao P.N."/>
        </authorList>
    </citation>
    <scope>NUCLEOTIDE SEQUENCE</scope>
    <source>
        <strain evidence="3">LEGE 11480</strain>
    </source>
</reference>
<dbReference type="Proteomes" id="UP000625316">
    <property type="component" value="Unassembled WGS sequence"/>
</dbReference>
<dbReference type="RefSeq" id="WP_264324916.1">
    <property type="nucleotide sequence ID" value="NZ_JADEXQ010000028.1"/>
</dbReference>
<dbReference type="AlphaFoldDB" id="A0A928VQ57"/>
<keyword evidence="4" id="KW-1185">Reference proteome</keyword>
<protein>
    <submittedName>
        <fullName evidence="3">TonB-dependent receptor</fullName>
    </submittedName>
</protein>
<gene>
    <name evidence="3" type="ORF">IQ266_10150</name>
</gene>
<accession>A0A928VQ57</accession>
<dbReference type="SUPFAM" id="SSF56935">
    <property type="entry name" value="Porins"/>
    <property type="match status" value="1"/>
</dbReference>
<dbReference type="SUPFAM" id="SSF49373">
    <property type="entry name" value="Invasin/intimin cell-adhesion fragments"/>
    <property type="match status" value="1"/>
</dbReference>
<feature type="chain" id="PRO_5036789315" evidence="2">
    <location>
        <begin position="35"/>
        <end position="1254"/>
    </location>
</feature>
<evidence type="ECO:0000313" key="4">
    <source>
        <dbReference type="Proteomes" id="UP000625316"/>
    </source>
</evidence>
<organism evidence="3 4">
    <name type="scientific">Romeriopsis navalis LEGE 11480</name>
    <dbReference type="NCBI Taxonomy" id="2777977"/>
    <lineage>
        <taxon>Bacteria</taxon>
        <taxon>Bacillati</taxon>
        <taxon>Cyanobacteriota</taxon>
        <taxon>Cyanophyceae</taxon>
        <taxon>Leptolyngbyales</taxon>
        <taxon>Leptolyngbyaceae</taxon>
        <taxon>Romeriopsis</taxon>
        <taxon>Romeriopsis navalis</taxon>
    </lineage>
</organism>
<feature type="compositionally biased region" description="Low complexity" evidence="1">
    <location>
        <begin position="133"/>
        <end position="144"/>
    </location>
</feature>
<feature type="compositionally biased region" description="Polar residues" evidence="1">
    <location>
        <begin position="1233"/>
        <end position="1254"/>
    </location>
</feature>